<feature type="domain" description="Cobalamin synthesis G N-terminal" evidence="10">
    <location>
        <begin position="287"/>
        <end position="366"/>
    </location>
</feature>
<evidence type="ECO:0000259" key="9">
    <source>
        <dbReference type="Pfam" id="PF01890"/>
    </source>
</evidence>
<comment type="similarity">
    <text evidence="2 7">Belongs to the precorrin methyltransferase family.</text>
</comment>
<dbReference type="NCBIfam" id="TIGR01467">
    <property type="entry name" value="cobI_cbiL"/>
    <property type="match status" value="1"/>
</dbReference>
<dbReference type="Pfam" id="PF00590">
    <property type="entry name" value="TP_methylase"/>
    <property type="match status" value="2"/>
</dbReference>
<organism evidence="11 12">
    <name type="scientific">Acuticoccus sediminis</name>
    <dbReference type="NCBI Taxonomy" id="2184697"/>
    <lineage>
        <taxon>Bacteria</taxon>
        <taxon>Pseudomonadati</taxon>
        <taxon>Pseudomonadota</taxon>
        <taxon>Alphaproteobacteria</taxon>
        <taxon>Hyphomicrobiales</taxon>
        <taxon>Amorphaceae</taxon>
        <taxon>Acuticoccus</taxon>
    </lineage>
</organism>
<dbReference type="RefSeq" id="WP_111343094.1">
    <property type="nucleotide sequence ID" value="NZ_QHHQ01000001.1"/>
</dbReference>
<evidence type="ECO:0000256" key="7">
    <source>
        <dbReference type="RuleBase" id="RU003960"/>
    </source>
</evidence>
<keyword evidence="12" id="KW-1185">Reference proteome</keyword>
<dbReference type="InterPro" id="IPR002750">
    <property type="entry name" value="CobE/GbiG_C"/>
</dbReference>
<reference evidence="11 12" key="1">
    <citation type="submission" date="2018-05" db="EMBL/GenBank/DDBJ databases">
        <title>Acuticoccus sediminis sp. nov., isolated from deep-sea sediment of Indian Ocean.</title>
        <authorList>
            <person name="Liu X."/>
            <person name="Lai Q."/>
            <person name="Du Y."/>
            <person name="Sun F."/>
            <person name="Zhang X."/>
            <person name="Wang S."/>
            <person name="Shao Z."/>
        </authorList>
    </citation>
    <scope>NUCLEOTIDE SEQUENCE [LARGE SCALE GENOMIC DNA]</scope>
    <source>
        <strain evidence="11 12">PTG4-2</strain>
    </source>
</reference>
<dbReference type="InterPro" id="IPR012382">
    <property type="entry name" value="CobI/CbiL"/>
</dbReference>
<dbReference type="InterPro" id="IPR003043">
    <property type="entry name" value="Uropor_MeTrfase_CS"/>
</dbReference>
<evidence type="ECO:0000256" key="1">
    <source>
        <dbReference type="ARBA" id="ARBA00004953"/>
    </source>
</evidence>
<protein>
    <submittedName>
        <fullName evidence="11">Precorrin-3B C(17)-methyltransferase</fullName>
    </submittedName>
</protein>
<keyword evidence="4 7" id="KW-0489">Methyltransferase</keyword>
<dbReference type="Gene3D" id="3.30.420.180">
    <property type="entry name" value="CobE/GbiG C-terminal domain"/>
    <property type="match status" value="1"/>
</dbReference>
<dbReference type="PANTHER" id="PTHR47036:SF1">
    <property type="entry name" value="COBALT-FACTOR III C(17)-METHYLTRANSFERASE-RELATED"/>
    <property type="match status" value="1"/>
</dbReference>
<evidence type="ECO:0000313" key="11">
    <source>
        <dbReference type="EMBL" id="RAI03980.1"/>
    </source>
</evidence>
<dbReference type="Gene3D" id="3.40.1010.10">
    <property type="entry name" value="Cobalt-precorrin-4 Transmethylase, Domain 1"/>
    <property type="match status" value="2"/>
</dbReference>
<dbReference type="Gene3D" id="3.30.950.10">
    <property type="entry name" value="Methyltransferase, Cobalt-precorrin-4 Transmethylase, Domain 2"/>
    <property type="match status" value="2"/>
</dbReference>
<evidence type="ECO:0000259" key="10">
    <source>
        <dbReference type="Pfam" id="PF11760"/>
    </source>
</evidence>
<feature type="domain" description="CobE/GbiG C-terminal" evidence="9">
    <location>
        <begin position="440"/>
        <end position="559"/>
    </location>
</feature>
<dbReference type="InterPro" id="IPR000878">
    <property type="entry name" value="4pyrrol_Mease"/>
</dbReference>
<dbReference type="CDD" id="cd11645">
    <property type="entry name" value="Precorrin_2_C20_MT"/>
    <property type="match status" value="1"/>
</dbReference>
<dbReference type="PROSITE" id="PS00840">
    <property type="entry name" value="SUMT_2"/>
    <property type="match status" value="1"/>
</dbReference>
<feature type="domain" description="Tetrapyrrole methylase" evidence="8">
    <location>
        <begin position="577"/>
        <end position="789"/>
    </location>
</feature>
<proteinExistence type="inferred from homology"/>
<dbReference type="Pfam" id="PF11760">
    <property type="entry name" value="CbiG_N"/>
    <property type="match status" value="1"/>
</dbReference>
<accession>A0A8B2NZ27</accession>
<dbReference type="UniPathway" id="UPA00148"/>
<dbReference type="EMBL" id="QHHQ01000001">
    <property type="protein sequence ID" value="RAI03980.1"/>
    <property type="molecule type" value="Genomic_DNA"/>
</dbReference>
<dbReference type="OrthoDB" id="9772960at2"/>
<dbReference type="GO" id="GO:0030788">
    <property type="term" value="F:precorrin-2 C20-methyltransferase activity"/>
    <property type="evidence" value="ECO:0007669"/>
    <property type="project" value="InterPro"/>
</dbReference>
<feature type="domain" description="Tetrapyrrole methylase" evidence="8">
    <location>
        <begin position="4"/>
        <end position="203"/>
    </location>
</feature>
<evidence type="ECO:0000256" key="2">
    <source>
        <dbReference type="ARBA" id="ARBA00005879"/>
    </source>
</evidence>
<evidence type="ECO:0000256" key="3">
    <source>
        <dbReference type="ARBA" id="ARBA00022573"/>
    </source>
</evidence>
<dbReference type="PANTHER" id="PTHR47036">
    <property type="entry name" value="COBALT-FACTOR III C(17)-METHYLTRANSFERASE-RELATED"/>
    <property type="match status" value="1"/>
</dbReference>
<evidence type="ECO:0000256" key="5">
    <source>
        <dbReference type="ARBA" id="ARBA00022679"/>
    </source>
</evidence>
<keyword evidence="6" id="KW-0949">S-adenosyl-L-methionine</keyword>
<dbReference type="AlphaFoldDB" id="A0A8B2NZ27"/>
<sequence length="828" mass="85849">MRGTLTVVGVGPGDPELMTLKAARVIEAADVVAYPETSTGSFAARIAAAHTQNATHLPFAVPMSNDGAAEAAYDLAADDIEGHLDRGRSVVLLCEGDPMLYGSAASITARLAGRVNIEVVPGVTAATAAAAVAGMSLVRGETPLTILPSTADIALLRRTLAAPGAVVLYKVGRHFDAVAALVRNAGRTGTLVVRATAADQRIEPLEKAEAGVKPYFSTILVPAVTLETERTVTDEVAVVVLGPSGLETGRRAKAAIQATGRPVRLHGYVKRIAPVDVDVTFDAATHHIADLFASGTSVVGVCAAGILIRSVAPLVTDKTVEPPVVAVADDGSAVVPLLGAHRGGMRMADALAAEFGVRTTVTALSDTRHGIALDDPPTGWSVADPGPFKALAAALAAGEGVATDVPFLAALPRGENAVRAATRLDEHTTTVPTYVPRSVALGMGSERGVDPEVAVSSAIEVLAEAVLDPRALACVVSLDLKADEAALHAVADAFNVPFRVFTREALAAEDHRLATPSDAVRTAVGISGVAEAAALAAAGPAARLILPKRVRSGLTLALAEAPEPIGPVERIGRARGRLTVVGIGPGTKLWRTGDCVAALAASEAFVGYTLYLDLVEDLRGRQSRHDFPLGDETERVRFALELAGEGRNVALISSGDPGIYAMATLAMELLDTGEISDAAKRVDVAVVPGVSAAQAAAARTGAPLGHDFAFISLSDLLTPWPSIARRLMATAASDFAVALYNPRSRRRTTQLERALEIFRGSRPADTPVILATSVGRPEEAIRITTLAEIDPDDVDMLSTVIIGASTTKKFTRGDGRTLVYTPRGYEVT</sequence>
<keyword evidence="5 7" id="KW-0808">Transferase</keyword>
<dbReference type="SUPFAM" id="SSF159672">
    <property type="entry name" value="CbiG N-terminal domain-like"/>
    <property type="match status" value="1"/>
</dbReference>
<dbReference type="CDD" id="cd11646">
    <property type="entry name" value="Precorrin_3B_C17_MT"/>
    <property type="match status" value="1"/>
</dbReference>
<dbReference type="InterPro" id="IPR036518">
    <property type="entry name" value="CobE/GbiG_C_sf"/>
</dbReference>
<keyword evidence="3" id="KW-0169">Cobalamin biosynthesis</keyword>
<dbReference type="InterPro" id="IPR021744">
    <property type="entry name" value="CbiG_N"/>
</dbReference>
<dbReference type="InterPro" id="IPR006364">
    <property type="entry name" value="CobI/CbiL/CobIJ_dom"/>
</dbReference>
<dbReference type="SUPFAM" id="SSF159664">
    <property type="entry name" value="CobE/GbiG C-terminal domain-like"/>
    <property type="match status" value="1"/>
</dbReference>
<evidence type="ECO:0000256" key="6">
    <source>
        <dbReference type="ARBA" id="ARBA00022691"/>
    </source>
</evidence>
<dbReference type="InterPro" id="IPR006363">
    <property type="entry name" value="Cbl_synth_CobJ/CibH_dom"/>
</dbReference>
<dbReference type="GO" id="GO:0009236">
    <property type="term" value="P:cobalamin biosynthetic process"/>
    <property type="evidence" value="ECO:0007669"/>
    <property type="project" value="UniProtKB-UniPathway"/>
</dbReference>
<evidence type="ECO:0000313" key="12">
    <source>
        <dbReference type="Proteomes" id="UP000249590"/>
    </source>
</evidence>
<dbReference type="Proteomes" id="UP000249590">
    <property type="component" value="Unassembled WGS sequence"/>
</dbReference>
<dbReference type="NCBIfam" id="TIGR01466">
    <property type="entry name" value="cobJ_cbiH"/>
    <property type="match status" value="1"/>
</dbReference>
<comment type="caution">
    <text evidence="11">The sequence shown here is derived from an EMBL/GenBank/DDBJ whole genome shotgun (WGS) entry which is preliminary data.</text>
</comment>
<dbReference type="SUPFAM" id="SSF53790">
    <property type="entry name" value="Tetrapyrrole methylase"/>
    <property type="match status" value="2"/>
</dbReference>
<dbReference type="InterPro" id="IPR014777">
    <property type="entry name" value="4pyrrole_Mease_sub1"/>
</dbReference>
<comment type="pathway">
    <text evidence="1">Cofactor biosynthesis; adenosylcobalamin biosynthesis.</text>
</comment>
<name>A0A8B2NZ27_9HYPH</name>
<dbReference type="InterPro" id="IPR038029">
    <property type="entry name" value="GbiG_N_sf"/>
</dbReference>
<evidence type="ECO:0000256" key="4">
    <source>
        <dbReference type="ARBA" id="ARBA00022603"/>
    </source>
</evidence>
<dbReference type="InterPro" id="IPR035996">
    <property type="entry name" value="4pyrrol_Methylase_sf"/>
</dbReference>
<gene>
    <name evidence="11" type="ORF">DLJ53_05820</name>
</gene>
<dbReference type="Pfam" id="PF01890">
    <property type="entry name" value="CbiG_C"/>
    <property type="match status" value="1"/>
</dbReference>
<dbReference type="InterPro" id="IPR014776">
    <property type="entry name" value="4pyrrole_Mease_sub2"/>
</dbReference>
<dbReference type="InterPro" id="IPR051810">
    <property type="entry name" value="Precorrin_MeTrfase"/>
</dbReference>
<dbReference type="GO" id="GO:0032259">
    <property type="term" value="P:methylation"/>
    <property type="evidence" value="ECO:0007669"/>
    <property type="project" value="UniProtKB-KW"/>
</dbReference>
<dbReference type="Gene3D" id="3.40.50.11220">
    <property type="match status" value="1"/>
</dbReference>
<evidence type="ECO:0000259" key="8">
    <source>
        <dbReference type="Pfam" id="PF00590"/>
    </source>
</evidence>